<dbReference type="RefSeq" id="WP_014783833.1">
    <property type="nucleotide sequence ID" value="NC_018013.1"/>
</dbReference>
<feature type="repeat" description="TPR" evidence="5">
    <location>
        <begin position="441"/>
        <end position="474"/>
    </location>
</feature>
<keyword evidence="2" id="KW-0677">Repeat</keyword>
<dbReference type="InterPro" id="IPR013105">
    <property type="entry name" value="TPR_2"/>
</dbReference>
<accession>I3Z016</accession>
<comment type="subcellular location">
    <subcellularLocation>
        <location evidence="1">Membrane</location>
    </subcellularLocation>
</comment>
<dbReference type="OrthoDB" id="9793489at2"/>
<dbReference type="Pfam" id="PF07719">
    <property type="entry name" value="TPR_2"/>
    <property type="match status" value="1"/>
</dbReference>
<evidence type="ECO:0000256" key="6">
    <source>
        <dbReference type="SAM" id="SignalP"/>
    </source>
</evidence>
<dbReference type="Pfam" id="PF00144">
    <property type="entry name" value="Beta-lactamase"/>
    <property type="match status" value="1"/>
</dbReference>
<evidence type="ECO:0000256" key="1">
    <source>
        <dbReference type="ARBA" id="ARBA00004370"/>
    </source>
</evidence>
<protein>
    <submittedName>
        <fullName evidence="8">Penicillin-binding protein, beta-lactamase class C</fullName>
    </submittedName>
</protein>
<feature type="chain" id="PRO_5003684175" evidence="6">
    <location>
        <begin position="21"/>
        <end position="486"/>
    </location>
</feature>
<dbReference type="PATRIC" id="fig|746697.3.peg.3201"/>
<dbReference type="eggNOG" id="COG0457">
    <property type="taxonomic scope" value="Bacteria"/>
</dbReference>
<evidence type="ECO:0000256" key="5">
    <source>
        <dbReference type="PROSITE-ProRule" id="PRU00339"/>
    </source>
</evidence>
<feature type="domain" description="Beta-lactamase-related" evidence="7">
    <location>
        <begin position="46"/>
        <end position="348"/>
    </location>
</feature>
<keyword evidence="6" id="KW-0732">Signal</keyword>
<dbReference type="Proteomes" id="UP000006049">
    <property type="component" value="Chromosome"/>
</dbReference>
<gene>
    <name evidence="8" type="ordered locus">Aeqsu_3149</name>
</gene>
<feature type="signal peptide" evidence="6">
    <location>
        <begin position="1"/>
        <end position="20"/>
    </location>
</feature>
<dbReference type="eggNOG" id="COG1680">
    <property type="taxonomic scope" value="Bacteria"/>
</dbReference>
<dbReference type="InterPro" id="IPR050491">
    <property type="entry name" value="AmpC-like"/>
</dbReference>
<evidence type="ECO:0000313" key="8">
    <source>
        <dbReference type="EMBL" id="AFL82584.1"/>
    </source>
</evidence>
<dbReference type="InterPro" id="IPR019734">
    <property type="entry name" value="TPR_rpt"/>
</dbReference>
<evidence type="ECO:0000259" key="7">
    <source>
        <dbReference type="Pfam" id="PF00144"/>
    </source>
</evidence>
<dbReference type="HOGENOM" id="CLU_020027_0_2_10"/>
<dbReference type="Gene3D" id="1.25.40.10">
    <property type="entry name" value="Tetratricopeptide repeat domain"/>
    <property type="match status" value="1"/>
</dbReference>
<dbReference type="InterPro" id="IPR001466">
    <property type="entry name" value="Beta-lactam-related"/>
</dbReference>
<evidence type="ECO:0000256" key="2">
    <source>
        <dbReference type="ARBA" id="ARBA00022737"/>
    </source>
</evidence>
<proteinExistence type="predicted"/>
<dbReference type="PANTHER" id="PTHR46825">
    <property type="entry name" value="D-ALANYL-D-ALANINE-CARBOXYPEPTIDASE/ENDOPEPTIDASE AMPH"/>
    <property type="match status" value="1"/>
</dbReference>
<dbReference type="SUPFAM" id="SSF56601">
    <property type="entry name" value="beta-lactamase/transpeptidase-like"/>
    <property type="match status" value="1"/>
</dbReference>
<evidence type="ECO:0000256" key="4">
    <source>
        <dbReference type="ARBA" id="ARBA00023136"/>
    </source>
</evidence>
<keyword evidence="9" id="KW-1185">Reference proteome</keyword>
<dbReference type="PROSITE" id="PS50293">
    <property type="entry name" value="TPR_REGION"/>
    <property type="match status" value="1"/>
</dbReference>
<dbReference type="InterPro" id="IPR011990">
    <property type="entry name" value="TPR-like_helical_dom_sf"/>
</dbReference>
<reference evidence="8 9" key="1">
    <citation type="submission" date="2012-06" db="EMBL/GenBank/DDBJ databases">
        <title>The complete genome of Aequorivita sublithincola DSM 14238.</title>
        <authorList>
            <consortium name="US DOE Joint Genome Institute (JGI-PGF)"/>
            <person name="Lucas S."/>
            <person name="Copeland A."/>
            <person name="Lapidus A."/>
            <person name="Goodwin L."/>
            <person name="Pitluck S."/>
            <person name="Peters L."/>
            <person name="Munk A.C.C."/>
            <person name="Kyrpides N."/>
            <person name="Mavromatis K."/>
            <person name="Pagani I."/>
            <person name="Ivanova N."/>
            <person name="Ovchinnikova G."/>
            <person name="Zeytun A."/>
            <person name="Detter J.C."/>
            <person name="Han C."/>
            <person name="Land M."/>
            <person name="Hauser L."/>
            <person name="Markowitz V."/>
            <person name="Cheng J.-F."/>
            <person name="Hugenholtz P."/>
            <person name="Woyke T."/>
            <person name="Wu D."/>
            <person name="Tindall B."/>
            <person name="Faehnrich R."/>
            <person name="Brambilla E."/>
            <person name="Klenk H.-P."/>
            <person name="Eisen J.A."/>
        </authorList>
    </citation>
    <scope>NUCLEOTIDE SEQUENCE [LARGE SCALE GENOMIC DNA]</scope>
    <source>
        <strain evidence="9">DSM 14238 / LMG 21431 / ACAM 643 / 9-3</strain>
    </source>
</reference>
<keyword evidence="4" id="KW-0472">Membrane</keyword>
<dbReference type="InterPro" id="IPR012338">
    <property type="entry name" value="Beta-lactam/transpept-like"/>
</dbReference>
<evidence type="ECO:0000256" key="3">
    <source>
        <dbReference type="ARBA" id="ARBA00022803"/>
    </source>
</evidence>
<sequence length="486" mass="55547">MRKISIAILLTLFFYTISFAQQKNTNQIIKRIETYITELEKVGFSGTVLIELDGKKVISKGYGYRNLELKERNTPNTIFGIGSLTKQFTSSAILKLEMQGKLTTSDTITKYFQNVPGDKSTITIHDLLRHQSGLPSNLGGDYDSISETDFLDTLMKLSLRSETGTNFSYSNIGYSLLAIIIEKVSGETYEQYLYENLWKPAGMEKTGYSRPKFDDDLIAIGYGKNNTVWGKPTRKNWNGNEPYLNLKGNGGILSTTEDLYKWNKALMTDSILSKEAKHKLYHPKLRPNEENDSYYAYGWDVHKTARNTFQVWHNGSNNIFYADFMRFIDEKTTLIFMSNKSNQDLDRLNFEVAKIIFEKNYKPIIPIADNETNQIFSQEIIETILSNGLEKATIKYKSRPTKTDVIENILNAKGYELLSQNKFDEAISIFTMNTIAYPKSYNAFDSLGEAYMNKGEKVSAIKNYEKSLQLDPTNGNAEDMIKKLKQ</sequence>
<organism evidence="8 9">
    <name type="scientific">Aequorivita sublithincola (strain DSM 14238 / LMG 21431 / ACAM 643 / 9-3)</name>
    <dbReference type="NCBI Taxonomy" id="746697"/>
    <lineage>
        <taxon>Bacteria</taxon>
        <taxon>Pseudomonadati</taxon>
        <taxon>Bacteroidota</taxon>
        <taxon>Flavobacteriia</taxon>
        <taxon>Flavobacteriales</taxon>
        <taxon>Flavobacteriaceae</taxon>
        <taxon>Aequorivita</taxon>
    </lineage>
</organism>
<name>I3Z016_AEQSU</name>
<keyword evidence="3 5" id="KW-0802">TPR repeat</keyword>
<dbReference type="PROSITE" id="PS50005">
    <property type="entry name" value="TPR"/>
    <property type="match status" value="1"/>
</dbReference>
<dbReference type="STRING" id="746697.Aeqsu_3149"/>
<dbReference type="EMBL" id="CP003280">
    <property type="protein sequence ID" value="AFL82584.1"/>
    <property type="molecule type" value="Genomic_DNA"/>
</dbReference>
<dbReference type="KEGG" id="asl:Aeqsu_3149"/>
<dbReference type="Gene3D" id="3.40.710.10">
    <property type="entry name" value="DD-peptidase/beta-lactamase superfamily"/>
    <property type="match status" value="1"/>
</dbReference>
<dbReference type="AlphaFoldDB" id="I3Z016"/>
<dbReference type="SUPFAM" id="SSF48452">
    <property type="entry name" value="TPR-like"/>
    <property type="match status" value="1"/>
</dbReference>
<evidence type="ECO:0000313" key="9">
    <source>
        <dbReference type="Proteomes" id="UP000006049"/>
    </source>
</evidence>
<dbReference type="SMART" id="SM00028">
    <property type="entry name" value="TPR"/>
    <property type="match status" value="2"/>
</dbReference>
<dbReference type="PANTHER" id="PTHR46825:SF11">
    <property type="entry name" value="PENICILLIN-BINDING PROTEIN 4"/>
    <property type="match status" value="1"/>
</dbReference>
<dbReference type="GO" id="GO:0016020">
    <property type="term" value="C:membrane"/>
    <property type="evidence" value="ECO:0007669"/>
    <property type="project" value="UniProtKB-SubCell"/>
</dbReference>